<sequence length="256" mass="27981">MAVMIHGNVLVLAMLLAVGTAGAHSGPGQDLRLSEKNFMELDAVVMASKDKPNELQRVFGLKSYLRGDGEDAIGHFMTAARYADKYSQHYLSLMYWHGAGVAEDRAQAYVWADLAAERGSRTLLLIREKMWSLMTPAEQARALALGSDFYARYGDEVAKPRAEGLMRAFARDMTGSRLGYRNQMMEIAGKPLNGIFMPEIGANAGAYMIADAVTPEQVYGRTGGVNFDVYWKEQDALLDGIGSTAVGPVSPMKKSK</sequence>
<dbReference type="Gene3D" id="1.25.40.10">
    <property type="entry name" value="Tetratricopeptide repeat domain"/>
    <property type="match status" value="1"/>
</dbReference>
<evidence type="ECO:0000313" key="2">
    <source>
        <dbReference type="EMBL" id="RDY68549.1"/>
    </source>
</evidence>
<dbReference type="SUPFAM" id="SSF81901">
    <property type="entry name" value="HCP-like"/>
    <property type="match status" value="1"/>
</dbReference>
<dbReference type="AlphaFoldDB" id="A0A3D8VGX2"/>
<name>A0A3D8VGX2_9GAMM</name>
<dbReference type="InterPro" id="IPR006597">
    <property type="entry name" value="Sel1-like"/>
</dbReference>
<gene>
    <name evidence="2" type="ORF">DX912_03270</name>
</gene>
<protein>
    <submittedName>
        <fullName evidence="2">Sel1 repeat family protein</fullName>
    </submittedName>
</protein>
<accession>A0A3D8VGX2</accession>
<dbReference type="InterPro" id="IPR011990">
    <property type="entry name" value="TPR-like_helical_dom_sf"/>
</dbReference>
<reference evidence="2 3" key="1">
    <citation type="submission" date="2018-08" db="EMBL/GenBank/DDBJ databases">
        <title>Lysobacter soli KCTC 22011, whole genome shotgun sequence.</title>
        <authorList>
            <person name="Zhang X."/>
            <person name="Feng G."/>
            <person name="Zhu H."/>
        </authorList>
    </citation>
    <scope>NUCLEOTIDE SEQUENCE [LARGE SCALE GENOMIC DNA]</scope>
    <source>
        <strain evidence="2 3">KCTC 22011</strain>
    </source>
</reference>
<organism evidence="2 3">
    <name type="scientific">Lysobacter soli</name>
    <dbReference type="NCBI Taxonomy" id="453783"/>
    <lineage>
        <taxon>Bacteria</taxon>
        <taxon>Pseudomonadati</taxon>
        <taxon>Pseudomonadota</taxon>
        <taxon>Gammaproteobacteria</taxon>
        <taxon>Lysobacterales</taxon>
        <taxon>Lysobacteraceae</taxon>
        <taxon>Lysobacter</taxon>
    </lineage>
</organism>
<evidence type="ECO:0000256" key="1">
    <source>
        <dbReference type="SAM" id="SignalP"/>
    </source>
</evidence>
<feature type="chain" id="PRO_5017674758" evidence="1">
    <location>
        <begin position="24"/>
        <end position="256"/>
    </location>
</feature>
<comment type="caution">
    <text evidence="2">The sequence shown here is derived from an EMBL/GenBank/DDBJ whole genome shotgun (WGS) entry which is preliminary data.</text>
</comment>
<dbReference type="Proteomes" id="UP000256829">
    <property type="component" value="Unassembled WGS sequence"/>
</dbReference>
<dbReference type="EMBL" id="QTJR01000002">
    <property type="protein sequence ID" value="RDY68549.1"/>
    <property type="molecule type" value="Genomic_DNA"/>
</dbReference>
<keyword evidence="3" id="KW-1185">Reference proteome</keyword>
<keyword evidence="1" id="KW-0732">Signal</keyword>
<dbReference type="SMART" id="SM00671">
    <property type="entry name" value="SEL1"/>
    <property type="match status" value="1"/>
</dbReference>
<feature type="signal peptide" evidence="1">
    <location>
        <begin position="1"/>
        <end position="23"/>
    </location>
</feature>
<evidence type="ECO:0000313" key="3">
    <source>
        <dbReference type="Proteomes" id="UP000256829"/>
    </source>
</evidence>
<proteinExistence type="predicted"/>